<evidence type="ECO:0000256" key="3">
    <source>
        <dbReference type="ARBA" id="ARBA00022803"/>
    </source>
</evidence>
<evidence type="ECO:0000256" key="4">
    <source>
        <dbReference type="PROSITE-ProRule" id="PRU00339"/>
    </source>
</evidence>
<feature type="region of interest" description="Disordered" evidence="5">
    <location>
        <begin position="193"/>
        <end position="219"/>
    </location>
</feature>
<feature type="compositionally biased region" description="Gly residues" evidence="5">
    <location>
        <begin position="208"/>
        <end position="218"/>
    </location>
</feature>
<dbReference type="PANTHER" id="PTHR47870">
    <property type="entry name" value="CYTOCHROME C-TYPE BIOGENESIS PROTEIN CCMH"/>
    <property type="match status" value="1"/>
</dbReference>
<dbReference type="KEGG" id="sari:H5J25_02520"/>
<dbReference type="Proteomes" id="UP000595894">
    <property type="component" value="Chromosome"/>
</dbReference>
<evidence type="ECO:0000259" key="7">
    <source>
        <dbReference type="Pfam" id="PF23914"/>
    </source>
</evidence>
<dbReference type="PROSITE" id="PS50005">
    <property type="entry name" value="TPR"/>
    <property type="match status" value="1"/>
</dbReference>
<sequence>MGSNLRFSRYFLIGIAVFAAGSIGWRVFGDRQAGTPPVSTAVPDAQPAPDVGEMVAKLEAKLAAKPDDVAGWQMLGWSYFKMQRFADAARAYRRAADLAPATADNWSALGEALVLGNKGVGDDAVQAFRRALSVDPKDARARYFLAVRQDLEGDHRGAVDGWIALLKDAPPGAPWEGSVRQLVEQVATREKIDIAGRVPPPVTPPAGAGAGAGAGAATGAGASDAAMARAATDAIPGPTADQLASAAKLTPTQQDEMARGMVDRLAARLAANPQDADGWLRLMRARMVLNDRAGAVRALTTARTTFRGDAGTLAKLDAAARALSI</sequence>
<feature type="repeat" description="TPR" evidence="4">
    <location>
        <begin position="69"/>
        <end position="102"/>
    </location>
</feature>
<keyword evidence="6" id="KW-0812">Transmembrane</keyword>
<feature type="domain" description="Cytochrome c-type biogenesis protein H TPR" evidence="7">
    <location>
        <begin position="57"/>
        <end position="171"/>
    </location>
</feature>
<evidence type="ECO:0000256" key="5">
    <source>
        <dbReference type="SAM" id="MobiDB-lite"/>
    </source>
</evidence>
<dbReference type="InterPro" id="IPR056413">
    <property type="entry name" value="TPR_CcmH_CycH"/>
</dbReference>
<accession>A0A974NVG7</accession>
<dbReference type="RefSeq" id="WP_202094444.1">
    <property type="nucleotide sequence ID" value="NZ_CP061035.1"/>
</dbReference>
<dbReference type="AlphaFoldDB" id="A0A974NVG7"/>
<name>A0A974NVG7_9SPHN</name>
<dbReference type="InterPro" id="IPR051263">
    <property type="entry name" value="C-type_cytochrome_biogenesis"/>
</dbReference>
<dbReference type="InterPro" id="IPR019734">
    <property type="entry name" value="TPR_rpt"/>
</dbReference>
<protein>
    <submittedName>
        <fullName evidence="8">Tetratricopeptide repeat protein</fullName>
    </submittedName>
</protein>
<organism evidence="8 9">
    <name type="scientific">Sphingomonas aliaeris</name>
    <dbReference type="NCBI Taxonomy" id="2759526"/>
    <lineage>
        <taxon>Bacteria</taxon>
        <taxon>Pseudomonadati</taxon>
        <taxon>Pseudomonadota</taxon>
        <taxon>Alphaproteobacteria</taxon>
        <taxon>Sphingomonadales</taxon>
        <taxon>Sphingomonadaceae</taxon>
        <taxon>Sphingomonas</taxon>
    </lineage>
</organism>
<reference evidence="9" key="1">
    <citation type="submission" date="2020-09" db="EMBL/GenBank/DDBJ databases">
        <title>Sphingomonas sp., a new species isolated from pork steak.</title>
        <authorList>
            <person name="Heidler von Heilborn D."/>
        </authorList>
    </citation>
    <scope>NUCLEOTIDE SEQUENCE [LARGE SCALE GENOMIC DNA]</scope>
</reference>
<evidence type="ECO:0000313" key="9">
    <source>
        <dbReference type="Proteomes" id="UP000595894"/>
    </source>
</evidence>
<keyword evidence="6" id="KW-1133">Transmembrane helix</keyword>
<keyword evidence="3 4" id="KW-0802">TPR repeat</keyword>
<dbReference type="Pfam" id="PF23914">
    <property type="entry name" value="TPR_CcmH_CycH"/>
    <property type="match status" value="1"/>
</dbReference>
<keyword evidence="2" id="KW-0201">Cytochrome c-type biogenesis</keyword>
<keyword evidence="9" id="KW-1185">Reference proteome</keyword>
<evidence type="ECO:0000256" key="1">
    <source>
        <dbReference type="ARBA" id="ARBA00022737"/>
    </source>
</evidence>
<dbReference type="EMBL" id="CP061035">
    <property type="protein sequence ID" value="QQV77686.1"/>
    <property type="molecule type" value="Genomic_DNA"/>
</dbReference>
<keyword evidence="6" id="KW-0472">Membrane</keyword>
<dbReference type="GO" id="GO:0017004">
    <property type="term" value="P:cytochrome complex assembly"/>
    <property type="evidence" value="ECO:0007669"/>
    <property type="project" value="UniProtKB-KW"/>
</dbReference>
<proteinExistence type="predicted"/>
<evidence type="ECO:0000256" key="6">
    <source>
        <dbReference type="SAM" id="Phobius"/>
    </source>
</evidence>
<evidence type="ECO:0000256" key="2">
    <source>
        <dbReference type="ARBA" id="ARBA00022748"/>
    </source>
</evidence>
<feature type="transmembrane region" description="Helical" evidence="6">
    <location>
        <begin position="7"/>
        <end position="28"/>
    </location>
</feature>
<dbReference type="SUPFAM" id="SSF48452">
    <property type="entry name" value="TPR-like"/>
    <property type="match status" value="1"/>
</dbReference>
<dbReference type="InterPro" id="IPR011990">
    <property type="entry name" value="TPR-like_helical_dom_sf"/>
</dbReference>
<keyword evidence="1" id="KW-0677">Repeat</keyword>
<dbReference type="Gene3D" id="1.25.40.10">
    <property type="entry name" value="Tetratricopeptide repeat domain"/>
    <property type="match status" value="2"/>
</dbReference>
<evidence type="ECO:0000313" key="8">
    <source>
        <dbReference type="EMBL" id="QQV77686.1"/>
    </source>
</evidence>
<dbReference type="PANTHER" id="PTHR47870:SF1">
    <property type="entry name" value="CYTOCHROME C-TYPE BIOGENESIS PROTEIN CCMH"/>
    <property type="match status" value="1"/>
</dbReference>
<gene>
    <name evidence="8" type="ORF">H5J25_02520</name>
</gene>
<dbReference type="SMART" id="SM00028">
    <property type="entry name" value="TPR"/>
    <property type="match status" value="2"/>
</dbReference>